<dbReference type="Proteomes" id="UP000298180">
    <property type="component" value="Unassembled WGS sequence"/>
</dbReference>
<evidence type="ECO:0000313" key="2">
    <source>
        <dbReference type="EMBL" id="TFZ03095.1"/>
    </source>
</evidence>
<evidence type="ECO:0000313" key="3">
    <source>
        <dbReference type="Proteomes" id="UP000298180"/>
    </source>
</evidence>
<gene>
    <name evidence="2" type="primary">bet</name>
    <name evidence="2" type="ORF">EZ313_17945</name>
</gene>
<dbReference type="Pfam" id="PF03837">
    <property type="entry name" value="RecT"/>
    <property type="match status" value="1"/>
</dbReference>
<proteinExistence type="predicted"/>
<sequence>MNANTETSELHGLEDEQLLDVLQASVYPTCERYMLTQIVRYCRAAGLDPTLRPVHVVSLRDGQGGVDGTAIVPGIGTYRSIAARCGCAGIDEPQFGPEVTEQFGSYRVAYPSWCRVTVRRRLAAGEVAVFTAREFWTENVAFEADAEAGAAVPNEVWRRRPFGQLAKCAEAQALRRGFPEVGAQPVLEELTGNLLEPIGQAAAGGAQRGKSSARPRVAMPQPRGPRGAARDGEHLGSQASLVLEPDAGQSTAPSAPGPRKRPEPPRGSDNQPRSRDDAPRSTGTAPHAGTTAPPAAPLAEPVRTGAASENMQALGDFDASESLETSEKDSQESPVAQLPTAAAAAPASVEACAAVASGRLQGGPPGDGDERAITAGERACLQRRLQAKGWSIAAARQAAGLEPADALDDLTRRGVAALMAVTA</sequence>
<protein>
    <submittedName>
        <fullName evidence="2">Phage recombination protein Bet</fullName>
    </submittedName>
</protein>
<accession>A0A4Z0BYK2</accession>
<dbReference type="OrthoDB" id="8909920at2"/>
<feature type="compositionally biased region" description="Low complexity" evidence="1">
    <location>
        <begin position="201"/>
        <end position="214"/>
    </location>
</feature>
<dbReference type="AlphaFoldDB" id="A0A4Z0BYK2"/>
<dbReference type="InterPro" id="IPR018330">
    <property type="entry name" value="RecT_fam"/>
</dbReference>
<dbReference type="GO" id="GO:0006310">
    <property type="term" value="P:DNA recombination"/>
    <property type="evidence" value="ECO:0007669"/>
    <property type="project" value="InterPro"/>
</dbReference>
<dbReference type="InterPro" id="IPR010183">
    <property type="entry name" value="Phage_lambda_Bet"/>
</dbReference>
<feature type="compositionally biased region" description="Low complexity" evidence="1">
    <location>
        <begin position="333"/>
        <end position="350"/>
    </location>
</feature>
<feature type="compositionally biased region" description="Basic and acidic residues" evidence="1">
    <location>
        <begin position="260"/>
        <end position="279"/>
    </location>
</feature>
<dbReference type="EMBL" id="SMLM01000002">
    <property type="protein sequence ID" value="TFZ03095.1"/>
    <property type="molecule type" value="Genomic_DNA"/>
</dbReference>
<organism evidence="2 3">
    <name type="scientific">Ramlibacter henchirensis</name>
    <dbReference type="NCBI Taxonomy" id="204072"/>
    <lineage>
        <taxon>Bacteria</taxon>
        <taxon>Pseudomonadati</taxon>
        <taxon>Pseudomonadota</taxon>
        <taxon>Betaproteobacteria</taxon>
        <taxon>Burkholderiales</taxon>
        <taxon>Comamonadaceae</taxon>
        <taxon>Ramlibacter</taxon>
    </lineage>
</organism>
<feature type="compositionally biased region" description="Low complexity" evidence="1">
    <location>
        <begin position="282"/>
        <end position="299"/>
    </location>
</feature>
<reference evidence="2 3" key="1">
    <citation type="submission" date="2019-03" db="EMBL/GenBank/DDBJ databases">
        <title>Ramlibacter henchirensis DSM 14656, whole genome shotgun sequence.</title>
        <authorList>
            <person name="Zhang X."/>
            <person name="Feng G."/>
            <person name="Zhu H."/>
        </authorList>
    </citation>
    <scope>NUCLEOTIDE SEQUENCE [LARGE SCALE GENOMIC DNA]</scope>
    <source>
        <strain evidence="2 3">DSM 14656</strain>
    </source>
</reference>
<dbReference type="RefSeq" id="WP_135264618.1">
    <property type="nucleotide sequence ID" value="NZ_SMLM01000002.1"/>
</dbReference>
<name>A0A4Z0BYK2_9BURK</name>
<dbReference type="GO" id="GO:0003677">
    <property type="term" value="F:DNA binding"/>
    <property type="evidence" value="ECO:0007669"/>
    <property type="project" value="InterPro"/>
</dbReference>
<comment type="caution">
    <text evidence="2">The sequence shown here is derived from an EMBL/GenBank/DDBJ whole genome shotgun (WGS) entry which is preliminary data.</text>
</comment>
<dbReference type="NCBIfam" id="TIGR01913">
    <property type="entry name" value="bet_lambda"/>
    <property type="match status" value="1"/>
</dbReference>
<keyword evidence="3" id="KW-1185">Reference proteome</keyword>
<evidence type="ECO:0000256" key="1">
    <source>
        <dbReference type="SAM" id="MobiDB-lite"/>
    </source>
</evidence>
<feature type="region of interest" description="Disordered" evidence="1">
    <location>
        <begin position="201"/>
        <end position="350"/>
    </location>
</feature>